<feature type="transmembrane region" description="Helical" evidence="1">
    <location>
        <begin position="103"/>
        <end position="121"/>
    </location>
</feature>
<accession>A0AA40EX40</accession>
<feature type="transmembrane region" description="Helical" evidence="1">
    <location>
        <begin position="74"/>
        <end position="96"/>
    </location>
</feature>
<evidence type="ECO:0000256" key="1">
    <source>
        <dbReference type="SAM" id="Phobius"/>
    </source>
</evidence>
<keyword evidence="1" id="KW-1133">Transmembrane helix</keyword>
<keyword evidence="1" id="KW-0812">Transmembrane</keyword>
<keyword evidence="1" id="KW-0472">Membrane</keyword>
<feature type="transmembrane region" description="Helical" evidence="1">
    <location>
        <begin position="154"/>
        <end position="175"/>
    </location>
</feature>
<evidence type="ECO:0000313" key="3">
    <source>
        <dbReference type="Proteomes" id="UP001172155"/>
    </source>
</evidence>
<sequence>MSDACAIVGVADLYGLGIRLGFYFQWLSTLLVTIFRQEEEALYRVVNLIFQLAVMTCLVFLTASDSIHASEVVISVWLLMGALSSLTGDGIVFLGTAAGTVRILFYAALSAYSTWFWFVGLDRLSATSSIPGCDAVGWFGRASMRGPLRDFSKAASIVGLAACAGMLAMSVVVMLRKRDSARVGSNLMLSES</sequence>
<feature type="transmembrane region" description="Helical" evidence="1">
    <location>
        <begin position="42"/>
        <end position="62"/>
    </location>
</feature>
<dbReference type="EMBL" id="JAUKUD010000004">
    <property type="protein sequence ID" value="KAK0746917.1"/>
    <property type="molecule type" value="Genomic_DNA"/>
</dbReference>
<comment type="caution">
    <text evidence="2">The sequence shown here is derived from an EMBL/GenBank/DDBJ whole genome shotgun (WGS) entry which is preliminary data.</text>
</comment>
<name>A0AA40EX40_9PEZI</name>
<reference evidence="2" key="1">
    <citation type="submission" date="2023-06" db="EMBL/GenBank/DDBJ databases">
        <title>Genome-scale phylogeny and comparative genomics of the fungal order Sordariales.</title>
        <authorList>
            <consortium name="Lawrence Berkeley National Laboratory"/>
            <person name="Hensen N."/>
            <person name="Bonometti L."/>
            <person name="Westerberg I."/>
            <person name="Brannstrom I.O."/>
            <person name="Guillou S."/>
            <person name="Cros-Aarteil S."/>
            <person name="Calhoun S."/>
            <person name="Haridas S."/>
            <person name="Kuo A."/>
            <person name="Mondo S."/>
            <person name="Pangilinan J."/>
            <person name="Riley R."/>
            <person name="LaButti K."/>
            <person name="Andreopoulos B."/>
            <person name="Lipzen A."/>
            <person name="Chen C."/>
            <person name="Yanf M."/>
            <person name="Daum C."/>
            <person name="Ng V."/>
            <person name="Clum A."/>
            <person name="Steindorff A."/>
            <person name="Ohm R."/>
            <person name="Martin F."/>
            <person name="Silar P."/>
            <person name="Natvig D."/>
            <person name="Lalanne C."/>
            <person name="Gautier V."/>
            <person name="Ament-velasquez S.L."/>
            <person name="Kruys A."/>
            <person name="Hutchinson M.I."/>
            <person name="Powell A.J."/>
            <person name="Barry K."/>
            <person name="Miller A.N."/>
            <person name="Grigoriev I.V."/>
            <person name="Debuchy R."/>
            <person name="Gladieux P."/>
            <person name="Thoren M.H."/>
            <person name="Johannesson H."/>
        </authorList>
    </citation>
    <scope>NUCLEOTIDE SEQUENCE</scope>
    <source>
        <strain evidence="2">SMH3187-1</strain>
    </source>
</reference>
<evidence type="ECO:0000313" key="2">
    <source>
        <dbReference type="EMBL" id="KAK0746917.1"/>
    </source>
</evidence>
<protein>
    <recommendedName>
        <fullName evidence="4">Transmembrane protein</fullName>
    </recommendedName>
</protein>
<feature type="transmembrane region" description="Helical" evidence="1">
    <location>
        <begin position="16"/>
        <end position="35"/>
    </location>
</feature>
<keyword evidence="3" id="KW-1185">Reference proteome</keyword>
<dbReference type="Proteomes" id="UP001172155">
    <property type="component" value="Unassembled WGS sequence"/>
</dbReference>
<gene>
    <name evidence="2" type="ORF">B0T18DRAFT_326773</name>
</gene>
<evidence type="ECO:0008006" key="4">
    <source>
        <dbReference type="Google" id="ProtNLM"/>
    </source>
</evidence>
<proteinExistence type="predicted"/>
<organism evidence="2 3">
    <name type="scientific">Schizothecium vesticola</name>
    <dbReference type="NCBI Taxonomy" id="314040"/>
    <lineage>
        <taxon>Eukaryota</taxon>
        <taxon>Fungi</taxon>
        <taxon>Dikarya</taxon>
        <taxon>Ascomycota</taxon>
        <taxon>Pezizomycotina</taxon>
        <taxon>Sordariomycetes</taxon>
        <taxon>Sordariomycetidae</taxon>
        <taxon>Sordariales</taxon>
        <taxon>Schizotheciaceae</taxon>
        <taxon>Schizothecium</taxon>
    </lineage>
</organism>
<dbReference type="AlphaFoldDB" id="A0AA40EX40"/>